<dbReference type="RefSeq" id="WP_342071370.1">
    <property type="nucleotide sequence ID" value="NZ_CP151762.1"/>
</dbReference>
<evidence type="ECO:0000313" key="1">
    <source>
        <dbReference type="EMBL" id="WZU65017.1"/>
    </source>
</evidence>
<evidence type="ECO:0000313" key="2">
    <source>
        <dbReference type="Proteomes" id="UP001451782"/>
    </source>
</evidence>
<keyword evidence="2" id="KW-1185">Reference proteome</keyword>
<dbReference type="Proteomes" id="UP001451782">
    <property type="component" value="Chromosome"/>
</dbReference>
<accession>A0AAN0M955</accession>
<proteinExistence type="predicted"/>
<dbReference type="KEGG" id="yag:AABB28_07040"/>
<reference evidence="1 2" key="1">
    <citation type="submission" date="2024-04" db="EMBL/GenBank/DDBJ databases">
        <title>Phylogenomic analyses of a clade within the roseobacter group suggest taxonomic reassignments of species of the genera Aestuariivita, Citreicella, Loktanella, Nautella, Pelagibaca, Ruegeria, Thalassobius, Thiobacimonas and Tropicibacter, and the proposal o.</title>
        <authorList>
            <person name="Jeon C.O."/>
        </authorList>
    </citation>
    <scope>NUCLEOTIDE SEQUENCE [LARGE SCALE GENOMIC DNA]</scope>
    <source>
        <strain evidence="1 2">G8-12</strain>
    </source>
</reference>
<name>A0AAN0M955_9RHOB</name>
<dbReference type="EMBL" id="CP151762">
    <property type="protein sequence ID" value="WZU65017.1"/>
    <property type="molecule type" value="Genomic_DNA"/>
</dbReference>
<protein>
    <submittedName>
        <fullName evidence="1">Uncharacterized protein</fullName>
    </submittedName>
</protein>
<dbReference type="AlphaFoldDB" id="A0AAN0M955"/>
<sequence length="244" mass="27373">MDKPTQTFPGGITSLIPQYQKRRALLTGADLPPLDVDFAPLKATPLPPQELPRPEGLTRVEKKRHMLLGELAGHSELALLHGMLISHLRKHTYPDGAPALFLRLWDEEQAWLLASLPTRWLISAVITFAEHGPTEADRNLAARMNMLFSLMKIYEAERAFSGKAPQTPFRIQDRNKSPLPMGMKDFSVLQGDLEANLLAPLWRDAEHAPATGHLTRHLLEILNTDDGTVFRRFALMREKAAKAP</sequence>
<organism evidence="1 2">
    <name type="scientific">Yoonia algicola</name>
    <dbReference type="NCBI Taxonomy" id="3137368"/>
    <lineage>
        <taxon>Bacteria</taxon>
        <taxon>Pseudomonadati</taxon>
        <taxon>Pseudomonadota</taxon>
        <taxon>Alphaproteobacteria</taxon>
        <taxon>Rhodobacterales</taxon>
        <taxon>Paracoccaceae</taxon>
        <taxon>Yoonia</taxon>
    </lineage>
</organism>
<gene>
    <name evidence="1" type="ORF">AABB28_07040</name>
</gene>